<keyword evidence="2" id="KW-1003">Cell membrane</keyword>
<evidence type="ECO:0000256" key="6">
    <source>
        <dbReference type="ARBA" id="ARBA00023136"/>
    </source>
</evidence>
<keyword evidence="10" id="KW-0175">Coiled coil</keyword>
<keyword evidence="4 11" id="KW-0812">Transmembrane</keyword>
<keyword evidence="7 9" id="KW-0807">Transducer</keyword>
<evidence type="ECO:0000256" key="8">
    <source>
        <dbReference type="ARBA" id="ARBA00029447"/>
    </source>
</evidence>
<dbReference type="Pfam" id="PF00672">
    <property type="entry name" value="HAMP"/>
    <property type="match status" value="1"/>
</dbReference>
<evidence type="ECO:0000256" key="1">
    <source>
        <dbReference type="ARBA" id="ARBA00004651"/>
    </source>
</evidence>
<evidence type="ECO:0000259" key="13">
    <source>
        <dbReference type="PROSITE" id="PS50885"/>
    </source>
</evidence>
<feature type="domain" description="Methyl-accepting transducer" evidence="12">
    <location>
        <begin position="386"/>
        <end position="636"/>
    </location>
</feature>
<dbReference type="InterPro" id="IPR004089">
    <property type="entry name" value="MCPsignal_dom"/>
</dbReference>
<dbReference type="CDD" id="cd12914">
    <property type="entry name" value="PDC1_DGC_like"/>
    <property type="match status" value="1"/>
</dbReference>
<feature type="domain" description="HAMP" evidence="13">
    <location>
        <begin position="312"/>
        <end position="367"/>
    </location>
</feature>
<dbReference type="Gene3D" id="1.10.287.950">
    <property type="entry name" value="Methyl-accepting chemotaxis protein"/>
    <property type="match status" value="1"/>
</dbReference>
<dbReference type="PANTHER" id="PTHR32089">
    <property type="entry name" value="METHYL-ACCEPTING CHEMOTAXIS PROTEIN MCPB"/>
    <property type="match status" value="1"/>
</dbReference>
<dbReference type="RefSeq" id="WP_343759207.1">
    <property type="nucleotide sequence ID" value="NZ_BAAACG010000006.1"/>
</dbReference>
<evidence type="ECO:0000256" key="10">
    <source>
        <dbReference type="SAM" id="Coils"/>
    </source>
</evidence>
<keyword evidence="3" id="KW-0145">Chemotaxis</keyword>
<dbReference type="PANTHER" id="PTHR32089:SF112">
    <property type="entry name" value="LYSOZYME-LIKE PROTEIN-RELATED"/>
    <property type="match status" value="1"/>
</dbReference>
<proteinExistence type="inferred from homology"/>
<evidence type="ECO:0000256" key="4">
    <source>
        <dbReference type="ARBA" id="ARBA00022692"/>
    </source>
</evidence>
<dbReference type="SUPFAM" id="SSF103190">
    <property type="entry name" value="Sensory domain-like"/>
    <property type="match status" value="1"/>
</dbReference>
<dbReference type="Proteomes" id="UP001501510">
    <property type="component" value="Unassembled WGS sequence"/>
</dbReference>
<dbReference type="InterPro" id="IPR003660">
    <property type="entry name" value="HAMP_dom"/>
</dbReference>
<dbReference type="PRINTS" id="PR00260">
    <property type="entry name" value="CHEMTRNSDUCR"/>
</dbReference>
<dbReference type="SUPFAM" id="SSF58104">
    <property type="entry name" value="Methyl-accepting chemotaxis protein (MCP) signaling domain"/>
    <property type="match status" value="1"/>
</dbReference>
<evidence type="ECO:0000313" key="14">
    <source>
        <dbReference type="EMBL" id="GAA0735180.1"/>
    </source>
</evidence>
<dbReference type="SMART" id="SM00283">
    <property type="entry name" value="MA"/>
    <property type="match status" value="1"/>
</dbReference>
<comment type="subcellular location">
    <subcellularLocation>
        <location evidence="1">Cell membrane</location>
        <topology evidence="1">Multi-pass membrane protein</topology>
    </subcellularLocation>
</comment>
<dbReference type="Gene3D" id="6.10.340.10">
    <property type="match status" value="1"/>
</dbReference>
<dbReference type="CDD" id="cd06225">
    <property type="entry name" value="HAMP"/>
    <property type="match status" value="1"/>
</dbReference>
<dbReference type="Pfam" id="PF02743">
    <property type="entry name" value="dCache_1"/>
    <property type="match status" value="1"/>
</dbReference>
<gene>
    <name evidence="14" type="ORF">GCM10008906_08530</name>
</gene>
<dbReference type="Pfam" id="PF00015">
    <property type="entry name" value="MCPsignal"/>
    <property type="match status" value="1"/>
</dbReference>
<accession>A0ABN1JBN8</accession>
<feature type="coiled-coil region" evidence="10">
    <location>
        <begin position="530"/>
        <end position="575"/>
    </location>
</feature>
<name>A0ABN1JBN8_9CLOT</name>
<keyword evidence="6 11" id="KW-0472">Membrane</keyword>
<evidence type="ECO:0000256" key="7">
    <source>
        <dbReference type="ARBA" id="ARBA00023224"/>
    </source>
</evidence>
<organism evidence="14 15">
    <name type="scientific">Clostridium oceanicum</name>
    <dbReference type="NCBI Taxonomy" id="1543"/>
    <lineage>
        <taxon>Bacteria</taxon>
        <taxon>Bacillati</taxon>
        <taxon>Bacillota</taxon>
        <taxon>Clostridia</taxon>
        <taxon>Eubacteriales</taxon>
        <taxon>Clostridiaceae</taxon>
        <taxon>Clostridium</taxon>
    </lineage>
</organism>
<feature type="transmembrane region" description="Helical" evidence="11">
    <location>
        <begin position="288"/>
        <end position="310"/>
    </location>
</feature>
<dbReference type="InterPro" id="IPR004090">
    <property type="entry name" value="Chemotax_Me-accpt_rcpt"/>
</dbReference>
<evidence type="ECO:0000256" key="9">
    <source>
        <dbReference type="PROSITE-ProRule" id="PRU00284"/>
    </source>
</evidence>
<dbReference type="Gene3D" id="3.30.450.20">
    <property type="entry name" value="PAS domain"/>
    <property type="match status" value="1"/>
</dbReference>
<keyword evidence="15" id="KW-1185">Reference proteome</keyword>
<dbReference type="InterPro" id="IPR029151">
    <property type="entry name" value="Sensor-like_sf"/>
</dbReference>
<evidence type="ECO:0000256" key="11">
    <source>
        <dbReference type="SAM" id="Phobius"/>
    </source>
</evidence>
<dbReference type="CDD" id="cd12912">
    <property type="entry name" value="PDC2_MCP_like"/>
    <property type="match status" value="1"/>
</dbReference>
<dbReference type="PROSITE" id="PS50111">
    <property type="entry name" value="CHEMOTAXIS_TRANSDUC_2"/>
    <property type="match status" value="1"/>
</dbReference>
<comment type="similarity">
    <text evidence="8">Belongs to the methyl-accepting chemotaxis (MCP) protein family.</text>
</comment>
<sequence length="684" mass="74988">MNKNKINMGIRKKLLLYFGLLIFCITIGLGLISYSISSRVLIKNIDSTLPDAAKEASQIVESRLESDLNSLKQIADIKEIKDPKVKWEEKRKILSKKAKDLNMIRLNLSDTKGNAISTENKKLNISDRDYFDKCLEGNAAVSSPVESRTDKGTVITPFAVPIKDSNNKVIGVLAGLKNGLGISDMIKDIKYGENSAAFIINKDGKTIADKNKDLVLSSENILNQSKTDKSLESLGKIYERMVKGETGVGEYEYKGVKKYLGFTPVKLTGWSIGITAPKNILMSGVNKIMTYMIVFSLIFLGVGIALSYLIGKSISDPITKAVKHLKIIASGDYSRDVDKSYLKYNDEVGDLTRAINSMQEDIKDTILSIKESTEKVNSYSENLSAISEEMSSSAENVSTTIQDVAQGTGSQAEDLTNITSILNDFEKSLNEMLVSIEDINDTSNDIENTANESNEKMGDLVSSISKVMTNFDNFIKKLNKLGKNIGKINNITDLINSIAEQTNLLALNAAIEAARVGEAGKGFAVVAEEIRKLAEQSKDSSEEINALIDTISKENEEIIESSKDVNNELEESEKTIEIGVQSFKNIIDAVQNVIPKIQSVNSSASHINKEKNSIVETVENSSSVAEEISASSEEIAASSEEMAASTEEVSNAAVELNHMTDDVKKQLDKFKLKETDETDKDSTF</sequence>
<reference evidence="14 15" key="1">
    <citation type="journal article" date="2019" name="Int. J. Syst. Evol. Microbiol.">
        <title>The Global Catalogue of Microorganisms (GCM) 10K type strain sequencing project: providing services to taxonomists for standard genome sequencing and annotation.</title>
        <authorList>
            <consortium name="The Broad Institute Genomics Platform"/>
            <consortium name="The Broad Institute Genome Sequencing Center for Infectious Disease"/>
            <person name="Wu L."/>
            <person name="Ma J."/>
        </authorList>
    </citation>
    <scope>NUCLEOTIDE SEQUENCE [LARGE SCALE GENOMIC DNA]</scope>
    <source>
        <strain evidence="14 15">JCM 1407</strain>
    </source>
</reference>
<dbReference type="SMART" id="SM00304">
    <property type="entry name" value="HAMP"/>
    <property type="match status" value="1"/>
</dbReference>
<evidence type="ECO:0000256" key="2">
    <source>
        <dbReference type="ARBA" id="ARBA00022475"/>
    </source>
</evidence>
<comment type="caution">
    <text evidence="14">The sequence shown here is derived from an EMBL/GenBank/DDBJ whole genome shotgun (WGS) entry which is preliminary data.</text>
</comment>
<evidence type="ECO:0000256" key="5">
    <source>
        <dbReference type="ARBA" id="ARBA00022989"/>
    </source>
</evidence>
<protein>
    <submittedName>
        <fullName evidence="14">Methyl-accepting chemotaxis protein</fullName>
    </submittedName>
</protein>
<dbReference type="CDD" id="cd11386">
    <property type="entry name" value="MCP_signal"/>
    <property type="match status" value="1"/>
</dbReference>
<dbReference type="PROSITE" id="PS50885">
    <property type="entry name" value="HAMP"/>
    <property type="match status" value="1"/>
</dbReference>
<evidence type="ECO:0000256" key="3">
    <source>
        <dbReference type="ARBA" id="ARBA00022500"/>
    </source>
</evidence>
<dbReference type="EMBL" id="BAAACG010000006">
    <property type="protein sequence ID" value="GAA0735180.1"/>
    <property type="molecule type" value="Genomic_DNA"/>
</dbReference>
<dbReference type="InterPro" id="IPR033479">
    <property type="entry name" value="dCache_1"/>
</dbReference>
<keyword evidence="5 11" id="KW-1133">Transmembrane helix</keyword>
<evidence type="ECO:0000259" key="12">
    <source>
        <dbReference type="PROSITE" id="PS50111"/>
    </source>
</evidence>
<evidence type="ECO:0000313" key="15">
    <source>
        <dbReference type="Proteomes" id="UP001501510"/>
    </source>
</evidence>